<dbReference type="EMBL" id="JAGTJQ010000012">
    <property type="protein sequence ID" value="KAH7016576.1"/>
    <property type="molecule type" value="Genomic_DNA"/>
</dbReference>
<comment type="caution">
    <text evidence="1">The sequence shown here is derived from an EMBL/GenBank/DDBJ whole genome shotgun (WGS) entry which is preliminary data.</text>
</comment>
<evidence type="ECO:0000313" key="1">
    <source>
        <dbReference type="EMBL" id="KAH7016576.1"/>
    </source>
</evidence>
<dbReference type="GeneID" id="70185276"/>
<protein>
    <submittedName>
        <fullName evidence="1">Uncharacterized protein</fullName>
    </submittedName>
</protein>
<proteinExistence type="predicted"/>
<dbReference type="RefSeq" id="XP_046006200.1">
    <property type="nucleotide sequence ID" value="XM_046155730.1"/>
</dbReference>
<evidence type="ECO:0000313" key="2">
    <source>
        <dbReference type="Proteomes" id="UP000756346"/>
    </source>
</evidence>
<organism evidence="1 2">
    <name type="scientific">Microdochium trichocladiopsis</name>
    <dbReference type="NCBI Taxonomy" id="1682393"/>
    <lineage>
        <taxon>Eukaryota</taxon>
        <taxon>Fungi</taxon>
        <taxon>Dikarya</taxon>
        <taxon>Ascomycota</taxon>
        <taxon>Pezizomycotina</taxon>
        <taxon>Sordariomycetes</taxon>
        <taxon>Xylariomycetidae</taxon>
        <taxon>Xylariales</taxon>
        <taxon>Microdochiaceae</taxon>
        <taxon>Microdochium</taxon>
    </lineage>
</organism>
<gene>
    <name evidence="1" type="ORF">B0I36DRAFT_338166</name>
</gene>
<dbReference type="Proteomes" id="UP000756346">
    <property type="component" value="Unassembled WGS sequence"/>
</dbReference>
<reference evidence="1" key="1">
    <citation type="journal article" date="2021" name="Nat. Commun.">
        <title>Genetic determinants of endophytism in the Arabidopsis root mycobiome.</title>
        <authorList>
            <person name="Mesny F."/>
            <person name="Miyauchi S."/>
            <person name="Thiergart T."/>
            <person name="Pickel B."/>
            <person name="Atanasova L."/>
            <person name="Karlsson M."/>
            <person name="Huettel B."/>
            <person name="Barry K.W."/>
            <person name="Haridas S."/>
            <person name="Chen C."/>
            <person name="Bauer D."/>
            <person name="Andreopoulos W."/>
            <person name="Pangilinan J."/>
            <person name="LaButti K."/>
            <person name="Riley R."/>
            <person name="Lipzen A."/>
            <person name="Clum A."/>
            <person name="Drula E."/>
            <person name="Henrissat B."/>
            <person name="Kohler A."/>
            <person name="Grigoriev I.V."/>
            <person name="Martin F.M."/>
            <person name="Hacquard S."/>
        </authorList>
    </citation>
    <scope>NUCLEOTIDE SEQUENCE</scope>
    <source>
        <strain evidence="1">MPI-CAGE-CH-0230</strain>
    </source>
</reference>
<dbReference type="AlphaFoldDB" id="A0A9P8XTQ2"/>
<name>A0A9P8XTQ2_9PEZI</name>
<sequence>MSCTPERGRALRRRTPSHDCDAHCRSPGCPCYPRAAQTLAHRWWFRSSRRSIGLTETHAEIAKETECARQYLFVPVPN</sequence>
<accession>A0A9P8XTQ2</accession>
<keyword evidence="2" id="KW-1185">Reference proteome</keyword>